<evidence type="ECO:0000313" key="3">
    <source>
        <dbReference type="Proteomes" id="UP001347796"/>
    </source>
</evidence>
<feature type="region of interest" description="Disordered" evidence="1">
    <location>
        <begin position="32"/>
        <end position="54"/>
    </location>
</feature>
<organism evidence="2 3">
    <name type="scientific">Patella caerulea</name>
    <name type="common">Rayed Mediterranean limpet</name>
    <dbReference type="NCBI Taxonomy" id="87958"/>
    <lineage>
        <taxon>Eukaryota</taxon>
        <taxon>Metazoa</taxon>
        <taxon>Spiralia</taxon>
        <taxon>Lophotrochozoa</taxon>
        <taxon>Mollusca</taxon>
        <taxon>Gastropoda</taxon>
        <taxon>Patellogastropoda</taxon>
        <taxon>Patelloidea</taxon>
        <taxon>Patellidae</taxon>
        <taxon>Patella</taxon>
    </lineage>
</organism>
<dbReference type="AlphaFoldDB" id="A0AAN8JYP6"/>
<protein>
    <submittedName>
        <fullName evidence="2">Uncharacterized protein</fullName>
    </submittedName>
</protein>
<keyword evidence="3" id="KW-1185">Reference proteome</keyword>
<proteinExistence type="predicted"/>
<evidence type="ECO:0000256" key="1">
    <source>
        <dbReference type="SAM" id="MobiDB-lite"/>
    </source>
</evidence>
<feature type="region of interest" description="Disordered" evidence="1">
    <location>
        <begin position="282"/>
        <end position="304"/>
    </location>
</feature>
<comment type="caution">
    <text evidence="2">The sequence shown here is derived from an EMBL/GenBank/DDBJ whole genome shotgun (WGS) entry which is preliminary data.</text>
</comment>
<gene>
    <name evidence="2" type="ORF">SNE40_007936</name>
</gene>
<dbReference type="Proteomes" id="UP001347796">
    <property type="component" value="Unassembled WGS sequence"/>
</dbReference>
<dbReference type="EMBL" id="JAZGQO010000006">
    <property type="protein sequence ID" value="KAK6185781.1"/>
    <property type="molecule type" value="Genomic_DNA"/>
</dbReference>
<reference evidence="2 3" key="1">
    <citation type="submission" date="2024-01" db="EMBL/GenBank/DDBJ databases">
        <title>The genome of the rayed Mediterranean limpet Patella caerulea (Linnaeus, 1758).</title>
        <authorList>
            <person name="Anh-Thu Weber A."/>
            <person name="Halstead-Nussloch G."/>
        </authorList>
    </citation>
    <scope>NUCLEOTIDE SEQUENCE [LARGE SCALE GENOMIC DNA]</scope>
    <source>
        <strain evidence="2">AATW-2023a</strain>
        <tissue evidence="2">Whole specimen</tissue>
    </source>
</reference>
<name>A0AAN8JYP6_PATCE</name>
<sequence>MALGHKVSAKDLCEVGLMILVYFRLHPQLPTMSRNSNRSVKQSQRSSSTYHTPYNNQQATMAFATISPFSDRNIQSRGSNKVNITFTPPVSRAISRNTLCRSSSFTQGHSSGFPLRNSNYIANSKTLQQVKVASSEWFETQREFSAGKRKVKFPITDPTNHHQDFEMENWWQFLTTVDRPVMTVQTMFPFTDTEASSVNPTEKRFKSKVFNDGQRCKMFIDQNKIIYFKNIKPNVVANTECCAKKGDIATMQRVAERQLMLHERKEYDDKVNEMLKYYYDQTPHSPRRLGESESRSKLSHKKTGRMGRLFRAPRTFPNSGENFIHTHNKATLHDRSFYLKTPVDKRTGQMKLGATPCCKCRLCLFERELTLSEKNDVDNPGDDDNIINSIKAQLSKTVTEDEQWAVSCYPPNRPNSAVVLK</sequence>
<accession>A0AAN8JYP6</accession>
<evidence type="ECO:0000313" key="2">
    <source>
        <dbReference type="EMBL" id="KAK6185781.1"/>
    </source>
</evidence>